<evidence type="ECO:0000256" key="1">
    <source>
        <dbReference type="SAM" id="MobiDB-lite"/>
    </source>
</evidence>
<dbReference type="KEGG" id="pco:PHACADRAFT_266566"/>
<dbReference type="OrthoDB" id="205403at2759"/>
<feature type="compositionally biased region" description="Basic residues" evidence="1">
    <location>
        <begin position="274"/>
        <end position="285"/>
    </location>
</feature>
<dbReference type="EMBL" id="JH931506">
    <property type="protein sequence ID" value="EKM48048.1"/>
    <property type="molecule type" value="Genomic_DNA"/>
</dbReference>
<organism evidence="2 3">
    <name type="scientific">Phanerochaete carnosa (strain HHB-10118-sp)</name>
    <name type="common">White-rot fungus</name>
    <name type="synonym">Peniophora carnosa</name>
    <dbReference type="NCBI Taxonomy" id="650164"/>
    <lineage>
        <taxon>Eukaryota</taxon>
        <taxon>Fungi</taxon>
        <taxon>Dikarya</taxon>
        <taxon>Basidiomycota</taxon>
        <taxon>Agaricomycotina</taxon>
        <taxon>Agaricomycetes</taxon>
        <taxon>Polyporales</taxon>
        <taxon>Phanerochaetaceae</taxon>
        <taxon>Phanerochaete</taxon>
    </lineage>
</organism>
<dbReference type="Proteomes" id="UP000008370">
    <property type="component" value="Unassembled WGS sequence"/>
</dbReference>
<proteinExistence type="predicted"/>
<feature type="region of interest" description="Disordered" evidence="1">
    <location>
        <begin position="403"/>
        <end position="446"/>
    </location>
</feature>
<feature type="compositionally biased region" description="Basic and acidic residues" evidence="1">
    <location>
        <begin position="318"/>
        <end position="337"/>
    </location>
</feature>
<name>K5VAD1_PHACS</name>
<feature type="compositionally biased region" description="Acidic residues" evidence="1">
    <location>
        <begin position="241"/>
        <end position="268"/>
    </location>
</feature>
<feature type="compositionally biased region" description="Polar residues" evidence="1">
    <location>
        <begin position="429"/>
        <end position="440"/>
    </location>
</feature>
<feature type="compositionally biased region" description="Basic and acidic residues" evidence="1">
    <location>
        <begin position="295"/>
        <end position="308"/>
    </location>
</feature>
<gene>
    <name evidence="2" type="ORF">PHACADRAFT_266566</name>
</gene>
<dbReference type="InParanoid" id="K5VAD1"/>
<dbReference type="PANTHER" id="PTHR42107">
    <property type="entry name" value="YALI0D24453P"/>
    <property type="match status" value="1"/>
</dbReference>
<sequence length="446" mass="49980">SSDVITASIASLIQEHIKGEERGVFWNDERRTNEDPLQGIENGFWGASWDIKLRVLRQLVEFQLCHSHDIKKIIDRAWGVVHNKHKKAEMTPSRPPATDPQSQEHLQLVPLGQDIQRKRYWVIDDSPRVYVSTNPWKITSSFQALSSDREEYLALMAQLKEASPPPPKAGDKSYKKTDLNHIHLVQALETRLTAIDAETARIQRAQRKIAQRNMLIAQAEIRETRTRRRTTRPDYAYLNDPAEEDDQDEYKFQEEEDEDDQFEDDETAEDRPASGHRRAGTRRSTRAAVNGSNKTADEWADWRGERRSTRLGAPAETQPEKPAAKRARTDESIDSSREGSAPTATAGIKVKVNGAAAIKPTEMVVESVAGKKKSKFWVYAVEPIATPQVRPPAEDVEMVEATVENGHLNGGPFRDDASSLGGQDGVESQDASIPNSSSPEPSMDDS</sequence>
<dbReference type="GeneID" id="18919453"/>
<reference evidence="2 3" key="1">
    <citation type="journal article" date="2012" name="BMC Genomics">
        <title>Comparative genomics of the white-rot fungi, Phanerochaete carnosa and P. chrysosporium, to elucidate the genetic basis of the distinct wood types they colonize.</title>
        <authorList>
            <person name="Suzuki H."/>
            <person name="MacDonald J."/>
            <person name="Syed K."/>
            <person name="Salamov A."/>
            <person name="Hori C."/>
            <person name="Aerts A."/>
            <person name="Henrissat B."/>
            <person name="Wiebenga A."/>
            <person name="vanKuyk P.A."/>
            <person name="Barry K."/>
            <person name="Lindquist E."/>
            <person name="LaButti K."/>
            <person name="Lapidus A."/>
            <person name="Lucas S."/>
            <person name="Coutinho P."/>
            <person name="Gong Y."/>
            <person name="Samejima M."/>
            <person name="Mahadevan R."/>
            <person name="Abou-Zaid M."/>
            <person name="de Vries R.P."/>
            <person name="Igarashi K."/>
            <person name="Yadav J.S."/>
            <person name="Grigoriev I.V."/>
            <person name="Master E.R."/>
        </authorList>
    </citation>
    <scope>NUCLEOTIDE SEQUENCE [LARGE SCALE GENOMIC DNA]</scope>
    <source>
        <strain evidence="2 3">HHB-10118-sp</strain>
    </source>
</reference>
<keyword evidence="3" id="KW-1185">Reference proteome</keyword>
<evidence type="ECO:0000313" key="3">
    <source>
        <dbReference type="Proteomes" id="UP000008370"/>
    </source>
</evidence>
<evidence type="ECO:0008006" key="4">
    <source>
        <dbReference type="Google" id="ProtNLM"/>
    </source>
</evidence>
<feature type="region of interest" description="Disordered" evidence="1">
    <location>
        <begin position="225"/>
        <end position="345"/>
    </location>
</feature>
<feature type="non-terminal residue" evidence="2">
    <location>
        <position position="1"/>
    </location>
</feature>
<dbReference type="AlphaFoldDB" id="K5VAD1"/>
<accession>K5VAD1</accession>
<protein>
    <recommendedName>
        <fullName evidence="4">WHIM1 domain-containing protein</fullName>
    </recommendedName>
</protein>
<dbReference type="PANTHER" id="PTHR42107:SF1">
    <property type="entry name" value="WHIM1 DOMAIN-CONTAINING PROTEIN"/>
    <property type="match status" value="1"/>
</dbReference>
<dbReference type="RefSeq" id="XP_007403400.1">
    <property type="nucleotide sequence ID" value="XM_007403338.1"/>
</dbReference>
<evidence type="ECO:0000313" key="2">
    <source>
        <dbReference type="EMBL" id="EKM48048.1"/>
    </source>
</evidence>
<dbReference type="HOGENOM" id="CLU_035260_1_0_1"/>